<dbReference type="Proteomes" id="UP000595140">
    <property type="component" value="Unassembled WGS sequence"/>
</dbReference>
<reference evidence="3 4" key="1">
    <citation type="submission" date="2018-04" db="EMBL/GenBank/DDBJ databases">
        <authorList>
            <person name="Vogel A."/>
        </authorList>
    </citation>
    <scope>NUCLEOTIDE SEQUENCE [LARGE SCALE GENOMIC DNA]</scope>
</reference>
<gene>
    <name evidence="3" type="ORF">CCAM_LOCUS16423</name>
</gene>
<accession>A0A484LE94</accession>
<evidence type="ECO:0008006" key="5">
    <source>
        <dbReference type="Google" id="ProtNLM"/>
    </source>
</evidence>
<keyword evidence="1" id="KW-0677">Repeat</keyword>
<dbReference type="PANTHER" id="PTHR47926">
    <property type="entry name" value="PENTATRICOPEPTIDE REPEAT-CONTAINING PROTEIN"/>
    <property type="match status" value="1"/>
</dbReference>
<name>A0A484LE94_9ASTE</name>
<feature type="repeat" description="PPR" evidence="2">
    <location>
        <begin position="281"/>
        <end position="315"/>
    </location>
</feature>
<dbReference type="InterPro" id="IPR046960">
    <property type="entry name" value="PPR_At4g14850-like_plant"/>
</dbReference>
<dbReference type="GO" id="GO:0003723">
    <property type="term" value="F:RNA binding"/>
    <property type="evidence" value="ECO:0007669"/>
    <property type="project" value="InterPro"/>
</dbReference>
<protein>
    <recommendedName>
        <fullName evidence="5">Pentacotripeptide-repeat region of PRORP domain-containing protein</fullName>
    </recommendedName>
</protein>
<dbReference type="PANTHER" id="PTHR47926:SF348">
    <property type="entry name" value="PENTATRICOPEPTIDE REPEAT-CONTAINING PROTEIN"/>
    <property type="match status" value="1"/>
</dbReference>
<sequence length="460" mass="50937">MQRSQQSLLVLLQCFLSHARQVKQIHCHLTTAAHLHCTAEWANTLLYNTLIRAYLGFAQPTTTLLLFTHMLAHQAPPNNHTFPSLTKAISLLPTHWAPLLGKPLHAQALKRGASSDPFVQTTFLGLYSQLNELGSARKLFDEISEPCVVAHNAMLDACGKNGNMDLAVLMFSAMRKRDIYSWTSVINGYARNELFEEAVKFFKKMMAHDDIISGSLKPNEATFVSILSSCTALYQGKQIHGNMVKNVKLTDFMGTALISLYGRMGCLDYAKKVFDTLTVKKACTWNAMISALAMNSREKQALETYETMKSTGLKPNEVTLVAALSACAHAELVEYGLEIFDAMSQELKIEPKMEHYGCIVDLLGRAGLVEEAYRFVGRMPFEADASVLGALLGACRVHGEVELGNEVGRRLFNLQPKKCGRFVLLSSIYAGAERWDHAAALRRAMVDAGIEKIPAFSVIQ</sequence>
<evidence type="ECO:0000313" key="4">
    <source>
        <dbReference type="Proteomes" id="UP000595140"/>
    </source>
</evidence>
<dbReference type="Pfam" id="PF01535">
    <property type="entry name" value="PPR"/>
    <property type="match status" value="4"/>
</dbReference>
<dbReference type="InterPro" id="IPR046848">
    <property type="entry name" value="E_motif"/>
</dbReference>
<dbReference type="NCBIfam" id="TIGR00756">
    <property type="entry name" value="PPR"/>
    <property type="match status" value="3"/>
</dbReference>
<dbReference type="EMBL" id="OOIL02001340">
    <property type="protein sequence ID" value="VFQ74647.1"/>
    <property type="molecule type" value="Genomic_DNA"/>
</dbReference>
<dbReference type="GO" id="GO:0009451">
    <property type="term" value="P:RNA modification"/>
    <property type="evidence" value="ECO:0007669"/>
    <property type="project" value="InterPro"/>
</dbReference>
<keyword evidence="4" id="KW-1185">Reference proteome</keyword>
<dbReference type="Gene3D" id="1.25.40.10">
    <property type="entry name" value="Tetratricopeptide repeat domain"/>
    <property type="match status" value="3"/>
</dbReference>
<dbReference type="InterPro" id="IPR011990">
    <property type="entry name" value="TPR-like_helical_dom_sf"/>
</dbReference>
<evidence type="ECO:0000256" key="2">
    <source>
        <dbReference type="PROSITE-ProRule" id="PRU00708"/>
    </source>
</evidence>
<feature type="repeat" description="PPR" evidence="2">
    <location>
        <begin position="147"/>
        <end position="177"/>
    </location>
</feature>
<feature type="repeat" description="PPR" evidence="2">
    <location>
        <begin position="178"/>
        <end position="208"/>
    </location>
</feature>
<dbReference type="AlphaFoldDB" id="A0A484LE94"/>
<evidence type="ECO:0000313" key="3">
    <source>
        <dbReference type="EMBL" id="VFQ74647.1"/>
    </source>
</evidence>
<dbReference type="Pfam" id="PF20431">
    <property type="entry name" value="E_motif"/>
    <property type="match status" value="1"/>
</dbReference>
<proteinExistence type="predicted"/>
<dbReference type="FunFam" id="1.25.40.10:FF:000090">
    <property type="entry name" value="Pentatricopeptide repeat-containing protein, chloroplastic"/>
    <property type="match status" value="1"/>
</dbReference>
<evidence type="ECO:0000256" key="1">
    <source>
        <dbReference type="ARBA" id="ARBA00022737"/>
    </source>
</evidence>
<dbReference type="PROSITE" id="PS51375">
    <property type="entry name" value="PPR"/>
    <property type="match status" value="3"/>
</dbReference>
<dbReference type="Pfam" id="PF13041">
    <property type="entry name" value="PPR_2"/>
    <property type="match status" value="1"/>
</dbReference>
<dbReference type="InterPro" id="IPR002885">
    <property type="entry name" value="PPR_rpt"/>
</dbReference>
<organism evidence="3 4">
    <name type="scientific">Cuscuta campestris</name>
    <dbReference type="NCBI Taxonomy" id="132261"/>
    <lineage>
        <taxon>Eukaryota</taxon>
        <taxon>Viridiplantae</taxon>
        <taxon>Streptophyta</taxon>
        <taxon>Embryophyta</taxon>
        <taxon>Tracheophyta</taxon>
        <taxon>Spermatophyta</taxon>
        <taxon>Magnoliopsida</taxon>
        <taxon>eudicotyledons</taxon>
        <taxon>Gunneridae</taxon>
        <taxon>Pentapetalae</taxon>
        <taxon>asterids</taxon>
        <taxon>lamiids</taxon>
        <taxon>Solanales</taxon>
        <taxon>Convolvulaceae</taxon>
        <taxon>Cuscuteae</taxon>
        <taxon>Cuscuta</taxon>
        <taxon>Cuscuta subgen. Grammica</taxon>
        <taxon>Cuscuta sect. Cleistogrammica</taxon>
    </lineage>
</organism>
<dbReference type="OrthoDB" id="185373at2759"/>